<feature type="domain" description="RNA 3'-terminal phosphate cyclase insert" evidence="3">
    <location>
        <begin position="182"/>
        <end position="277"/>
    </location>
</feature>
<dbReference type="EMBL" id="LK028578">
    <property type="protein sequence ID" value="CDS18385.1"/>
    <property type="molecule type" value="Genomic_DNA"/>
</dbReference>
<dbReference type="PANTHER" id="PTHR11096">
    <property type="entry name" value="RNA 3' TERMINAL PHOSPHATE CYCLASE"/>
    <property type="match status" value="1"/>
</dbReference>
<reference evidence="6" key="3">
    <citation type="submission" date="2020-10" db="UniProtKB">
        <authorList>
            <consortium name="WormBaseParasite"/>
        </authorList>
    </citation>
    <scope>IDENTIFICATION</scope>
</reference>
<evidence type="ECO:0000313" key="5">
    <source>
        <dbReference type="Proteomes" id="UP000492820"/>
    </source>
</evidence>
<dbReference type="GO" id="GO:0005634">
    <property type="term" value="C:nucleus"/>
    <property type="evidence" value="ECO:0007669"/>
    <property type="project" value="TreeGrafter"/>
</dbReference>
<dbReference type="SUPFAM" id="SSF55205">
    <property type="entry name" value="EPT/RTPC-like"/>
    <property type="match status" value="2"/>
</dbReference>
<dbReference type="OrthoDB" id="25029at2759"/>
<sequence>MSPKPISSRSFCLLLVRWGRRSFSSEFGSVSRWPNSQECGCLICSVNQHMLGLQLAAKICNGRLEGCFANSMNVSFDPQSVEGGEYECDVKTAGSVALVMQVCIPILAFAKTKSVVSLCGGTNADFAPPIDYMIDVTAFYYRKFGISFRTEIRERGYYPRGGGLVHVSVDPISDKLSPVTLTDMGQVVKITGSAFVAGKVPTKQVADIMGSAGHEILNIHFPGVPIDIKTFRAPDNSCHGSASAFMFLVETSTGCRLAVSRLGSSRGPSAHDLVADAINLELIPCIDSGACCDNFMQDQLILPMALAHGTSVIRTTPLTLHTQSAIYVAEQLLPSVKFNVETLPDQKSVLLSCTGVGAEPQ</sequence>
<reference evidence="4" key="2">
    <citation type="submission" date="2014-06" db="EMBL/GenBank/DDBJ databases">
        <authorList>
            <person name="Aslett M."/>
        </authorList>
    </citation>
    <scope>NUCLEOTIDE SEQUENCE</scope>
</reference>
<dbReference type="Proteomes" id="UP000492820">
    <property type="component" value="Unassembled WGS sequence"/>
</dbReference>
<dbReference type="InterPro" id="IPR037136">
    <property type="entry name" value="RNA3'_phos_cyclase_dom_sf"/>
</dbReference>
<dbReference type="InterPro" id="IPR036553">
    <property type="entry name" value="RPTC_insert"/>
</dbReference>
<evidence type="ECO:0000259" key="3">
    <source>
        <dbReference type="Pfam" id="PF05189"/>
    </source>
</evidence>
<dbReference type="InterPro" id="IPR023797">
    <property type="entry name" value="RNA3'_phos_cyclase_dom"/>
</dbReference>
<evidence type="ECO:0000256" key="1">
    <source>
        <dbReference type="ARBA" id="ARBA00021428"/>
    </source>
</evidence>
<dbReference type="PROSITE" id="PS01287">
    <property type="entry name" value="RTC"/>
    <property type="match status" value="1"/>
</dbReference>
<accession>A0A068WL96</accession>
<dbReference type="GO" id="GO:0006396">
    <property type="term" value="P:RNA processing"/>
    <property type="evidence" value="ECO:0007669"/>
    <property type="project" value="InterPro"/>
</dbReference>
<dbReference type="PANTHER" id="PTHR11096:SF0">
    <property type="entry name" value="RNA 3'-TERMINAL PHOSPHATE CYCLASE"/>
    <property type="match status" value="1"/>
</dbReference>
<name>A0A068WL96_ECHGR</name>
<dbReference type="InterPro" id="IPR013792">
    <property type="entry name" value="RNA3'P_cycl/enolpyr_Trfase_a/b"/>
</dbReference>
<dbReference type="InterPro" id="IPR013791">
    <property type="entry name" value="RNA3'-term_phos_cycl_insert"/>
</dbReference>
<dbReference type="GO" id="GO:0003963">
    <property type="term" value="F:RNA-3'-phosphate cyclase activity"/>
    <property type="evidence" value="ECO:0007669"/>
    <property type="project" value="TreeGrafter"/>
</dbReference>
<feature type="domain" description="RNA 3'-terminal phosphate cyclase" evidence="2">
    <location>
        <begin position="47"/>
        <end position="338"/>
    </location>
</feature>
<dbReference type="WBParaSite" id="EgrG_000616400">
    <property type="protein sequence ID" value="EgrG_000616400"/>
    <property type="gene ID" value="EgrG_000616400"/>
</dbReference>
<reference evidence="4 5" key="1">
    <citation type="journal article" date="2013" name="Nature">
        <title>The genomes of four tapeworm species reveal adaptations to parasitism.</title>
        <authorList>
            <person name="Tsai I.J."/>
            <person name="Zarowiecki M."/>
            <person name="Holroyd N."/>
            <person name="Garciarrubio A."/>
            <person name="Sanchez-Flores A."/>
            <person name="Brooks K.L."/>
            <person name="Tracey A."/>
            <person name="Bobes R.J."/>
            <person name="Fragoso G."/>
            <person name="Sciutto E."/>
            <person name="Aslett M."/>
            <person name="Beasley H."/>
            <person name="Bennett H.M."/>
            <person name="Cai J."/>
            <person name="Camicia F."/>
            <person name="Clark R."/>
            <person name="Cucher M."/>
            <person name="De Silva N."/>
            <person name="Day T.A."/>
            <person name="Deplazes P."/>
            <person name="Estrada K."/>
            <person name="Fernandez C."/>
            <person name="Holland P.W."/>
            <person name="Hou J."/>
            <person name="Hu S."/>
            <person name="Huckvale T."/>
            <person name="Hung S.S."/>
            <person name="Kamenetzky L."/>
            <person name="Keane J.A."/>
            <person name="Kiss F."/>
            <person name="Koziol U."/>
            <person name="Lambert O."/>
            <person name="Liu K."/>
            <person name="Luo X."/>
            <person name="Luo Y."/>
            <person name="Macchiaroli N."/>
            <person name="Nichol S."/>
            <person name="Paps J."/>
            <person name="Parkinson J."/>
            <person name="Pouchkina-Stantcheva N."/>
            <person name="Riddiford N."/>
            <person name="Rosenzvit M."/>
            <person name="Salinas G."/>
            <person name="Wasmuth J.D."/>
            <person name="Zamanian M."/>
            <person name="Zheng Y."/>
            <person name="Cai X."/>
            <person name="Soberon X."/>
            <person name="Olson P.D."/>
            <person name="Laclette J.P."/>
            <person name="Brehm K."/>
            <person name="Berriman M."/>
            <person name="Garciarrubio A."/>
            <person name="Bobes R.J."/>
            <person name="Fragoso G."/>
            <person name="Sanchez-Flores A."/>
            <person name="Estrada K."/>
            <person name="Cevallos M.A."/>
            <person name="Morett E."/>
            <person name="Gonzalez V."/>
            <person name="Portillo T."/>
            <person name="Ochoa-Leyva A."/>
            <person name="Jose M.V."/>
            <person name="Sciutto E."/>
            <person name="Landa A."/>
            <person name="Jimenez L."/>
            <person name="Valdes V."/>
            <person name="Carrero J.C."/>
            <person name="Larralde C."/>
            <person name="Morales-Montor J."/>
            <person name="Limon-Lason J."/>
            <person name="Soberon X."/>
            <person name="Laclette J.P."/>
        </authorList>
    </citation>
    <scope>NUCLEOTIDE SEQUENCE [LARGE SCALE GENOMIC DNA]</scope>
</reference>
<organism evidence="4">
    <name type="scientific">Echinococcus granulosus</name>
    <name type="common">Hydatid tapeworm</name>
    <dbReference type="NCBI Taxonomy" id="6210"/>
    <lineage>
        <taxon>Eukaryota</taxon>
        <taxon>Metazoa</taxon>
        <taxon>Spiralia</taxon>
        <taxon>Lophotrochozoa</taxon>
        <taxon>Platyhelminthes</taxon>
        <taxon>Cestoda</taxon>
        <taxon>Eucestoda</taxon>
        <taxon>Cyclophyllidea</taxon>
        <taxon>Taeniidae</taxon>
        <taxon>Echinococcus</taxon>
        <taxon>Echinococcus granulosus group</taxon>
    </lineage>
</organism>
<protein>
    <recommendedName>
        <fullName evidence="1">RNA 3'-terminal phosphate cyclase</fullName>
    </recommendedName>
</protein>
<gene>
    <name evidence="4" type="ORF">EgrG_000616400</name>
</gene>
<evidence type="ECO:0000313" key="4">
    <source>
        <dbReference type="EMBL" id="CDS18385.1"/>
    </source>
</evidence>
<dbReference type="Gene3D" id="3.30.360.20">
    <property type="entry name" value="RNA 3'-terminal phosphate cyclase, insert domain"/>
    <property type="match status" value="1"/>
</dbReference>
<dbReference type="Pfam" id="PF01137">
    <property type="entry name" value="RTC"/>
    <property type="match status" value="1"/>
</dbReference>
<proteinExistence type="predicted"/>
<dbReference type="Pfam" id="PF05189">
    <property type="entry name" value="RTC_insert"/>
    <property type="match status" value="1"/>
</dbReference>
<dbReference type="Gene3D" id="3.65.10.20">
    <property type="entry name" value="RNA 3'-terminal phosphate cyclase domain"/>
    <property type="match status" value="1"/>
</dbReference>
<dbReference type="AlphaFoldDB" id="A0A068WL96"/>
<evidence type="ECO:0000313" key="6">
    <source>
        <dbReference type="WBParaSite" id="EgrG_000616400"/>
    </source>
</evidence>
<dbReference type="InterPro" id="IPR020719">
    <property type="entry name" value="RNA3'_term_phos_cycl-like_CS"/>
</dbReference>
<evidence type="ECO:0000259" key="2">
    <source>
        <dbReference type="Pfam" id="PF01137"/>
    </source>
</evidence>
<dbReference type="InterPro" id="IPR000228">
    <property type="entry name" value="RNA3'_term_phos_cyc"/>
</dbReference>